<gene>
    <name evidence="2" type="ORF">Cenrod_0765</name>
</gene>
<dbReference type="AlphaFoldDB" id="U5N5V7"/>
<protein>
    <recommendedName>
        <fullName evidence="4">Toxin CptA</fullName>
    </recommendedName>
</protein>
<evidence type="ECO:0000313" key="3">
    <source>
        <dbReference type="Proteomes" id="UP000017184"/>
    </source>
</evidence>
<dbReference type="RefSeq" id="WP_022771692.1">
    <property type="nucleotide sequence ID" value="NC_022576.1"/>
</dbReference>
<dbReference type="Proteomes" id="UP000017184">
    <property type="component" value="Chromosome"/>
</dbReference>
<feature type="transmembrane region" description="Helical" evidence="1">
    <location>
        <begin position="18"/>
        <end position="37"/>
    </location>
</feature>
<sequence>MHPAPALRYPVQRAAAEGWVLLGVIVLGAAPVLAWIHHAAGSAWYGLGIWAVASASALVQWWRTPPGFLHWDRQRWIWNTTKEPAAVQPEILLDVQWALVVLLRSCPPASAGNVCRWVLLQRSHAPKQWLALRRALYAPSSNAPLHSPHRVG</sequence>
<dbReference type="HOGENOM" id="CLU_129676_0_0_4"/>
<feature type="transmembrane region" description="Helical" evidence="1">
    <location>
        <begin position="43"/>
        <end position="62"/>
    </location>
</feature>
<accession>U5N5V7</accession>
<keyword evidence="1" id="KW-0812">Transmembrane</keyword>
<proteinExistence type="predicted"/>
<keyword evidence="3" id="KW-1185">Reference proteome</keyword>
<evidence type="ECO:0008006" key="4">
    <source>
        <dbReference type="Google" id="ProtNLM"/>
    </source>
</evidence>
<keyword evidence="1" id="KW-1133">Transmembrane helix</keyword>
<dbReference type="OrthoDB" id="9157092at2"/>
<organism evidence="2 3">
    <name type="scientific">Candidatus Symbiobacter mobilis CR</name>
    <dbReference type="NCBI Taxonomy" id="946483"/>
    <lineage>
        <taxon>Bacteria</taxon>
        <taxon>Pseudomonadati</taxon>
        <taxon>Pseudomonadota</taxon>
        <taxon>Betaproteobacteria</taxon>
        <taxon>Burkholderiales</taxon>
        <taxon>Comamonadaceae</taxon>
    </lineage>
</organism>
<name>U5N5V7_9BURK</name>
<keyword evidence="1" id="KW-0472">Membrane</keyword>
<dbReference type="EMBL" id="CP004885">
    <property type="protein sequence ID" value="AGX86871.1"/>
    <property type="molecule type" value="Genomic_DNA"/>
</dbReference>
<evidence type="ECO:0000313" key="2">
    <source>
        <dbReference type="EMBL" id="AGX86871.1"/>
    </source>
</evidence>
<dbReference type="KEGG" id="cbx:Cenrod_0765"/>
<evidence type="ECO:0000256" key="1">
    <source>
        <dbReference type="SAM" id="Phobius"/>
    </source>
</evidence>
<reference evidence="2 3" key="1">
    <citation type="journal article" date="2013" name="Genome Biol.">
        <title>Genomic analysis reveals key aspects of prokaryotic symbiosis in the phototrophic consortium "Chlorochromatium aggregatum".</title>
        <authorList>
            <person name="Liu Z."/>
            <person name="Muller J."/>
            <person name="Li T."/>
            <person name="Alvey R.M."/>
            <person name="Vogl K."/>
            <person name="Frigaard N.U."/>
            <person name="Rockwell N.C."/>
            <person name="Boyd E.S."/>
            <person name="Tomsho L.P."/>
            <person name="Schuster S.C."/>
            <person name="Henke P."/>
            <person name="Rohde M."/>
            <person name="Overmann J."/>
            <person name="Bryant D.A."/>
        </authorList>
    </citation>
    <scope>NUCLEOTIDE SEQUENCE [LARGE SCALE GENOMIC DNA]</scope>
    <source>
        <strain evidence="2">CR</strain>
    </source>
</reference>